<comment type="caution">
    <text evidence="2">The sequence shown here is derived from an EMBL/GenBank/DDBJ whole genome shotgun (WGS) entry which is preliminary data.</text>
</comment>
<gene>
    <name evidence="2" type="ORF">J2S74_004947</name>
</gene>
<keyword evidence="1" id="KW-0812">Transmembrane</keyword>
<dbReference type="EMBL" id="JAUSUG010000028">
    <property type="protein sequence ID" value="MDQ0257489.1"/>
    <property type="molecule type" value="Genomic_DNA"/>
</dbReference>
<feature type="transmembrane region" description="Helical" evidence="1">
    <location>
        <begin position="40"/>
        <end position="62"/>
    </location>
</feature>
<keyword evidence="1" id="KW-1133">Transmembrane helix</keyword>
<dbReference type="Proteomes" id="UP001230005">
    <property type="component" value="Unassembled WGS sequence"/>
</dbReference>
<keyword evidence="1" id="KW-0472">Membrane</keyword>
<organism evidence="2 3">
    <name type="scientific">Evansella vedderi</name>
    <dbReference type="NCBI Taxonomy" id="38282"/>
    <lineage>
        <taxon>Bacteria</taxon>
        <taxon>Bacillati</taxon>
        <taxon>Bacillota</taxon>
        <taxon>Bacilli</taxon>
        <taxon>Bacillales</taxon>
        <taxon>Bacillaceae</taxon>
        <taxon>Evansella</taxon>
    </lineage>
</organism>
<evidence type="ECO:0000313" key="2">
    <source>
        <dbReference type="EMBL" id="MDQ0257489.1"/>
    </source>
</evidence>
<dbReference type="Pfam" id="PF10966">
    <property type="entry name" value="DUF2768"/>
    <property type="match status" value="1"/>
</dbReference>
<protein>
    <submittedName>
        <fullName evidence="2">CHASE2 domain-containing sensor protein</fullName>
    </submittedName>
</protein>
<evidence type="ECO:0000256" key="1">
    <source>
        <dbReference type="SAM" id="Phobius"/>
    </source>
</evidence>
<proteinExistence type="predicted"/>
<evidence type="ECO:0000313" key="3">
    <source>
        <dbReference type="Proteomes" id="UP001230005"/>
    </source>
</evidence>
<keyword evidence="3" id="KW-1185">Reference proteome</keyword>
<dbReference type="RefSeq" id="WP_307331279.1">
    <property type="nucleotide sequence ID" value="NZ_JAUSUG010000028.1"/>
</dbReference>
<accession>A0ABU0A1Y0</accession>
<sequence length="67" mass="7502">MTNDPMLNMWISFIGMGLMFVSVVVTIFAKEKLHGFLRYFLLTISFICLVVAGIIVFLTVFAGPTPE</sequence>
<feature type="transmembrane region" description="Helical" evidence="1">
    <location>
        <begin position="6"/>
        <end position="28"/>
    </location>
</feature>
<name>A0ABU0A1Y0_9BACI</name>
<dbReference type="InterPro" id="IPR020076">
    <property type="entry name" value="DUF2768"/>
</dbReference>
<reference evidence="2 3" key="1">
    <citation type="submission" date="2023-07" db="EMBL/GenBank/DDBJ databases">
        <title>Genomic Encyclopedia of Type Strains, Phase IV (KMG-IV): sequencing the most valuable type-strain genomes for metagenomic binning, comparative biology and taxonomic classification.</title>
        <authorList>
            <person name="Goeker M."/>
        </authorList>
    </citation>
    <scope>NUCLEOTIDE SEQUENCE [LARGE SCALE GENOMIC DNA]</scope>
    <source>
        <strain evidence="2 3">DSM 9768</strain>
    </source>
</reference>